<dbReference type="Gene3D" id="4.10.280.10">
    <property type="entry name" value="Helix-loop-helix DNA-binding domain"/>
    <property type="match status" value="1"/>
</dbReference>
<feature type="region of interest" description="Disordered" evidence="4">
    <location>
        <begin position="512"/>
        <end position="537"/>
    </location>
</feature>
<evidence type="ECO:0000256" key="2">
    <source>
        <dbReference type="ARBA" id="ARBA00023163"/>
    </source>
</evidence>
<dbReference type="Pfam" id="PF00010">
    <property type="entry name" value="HLH"/>
    <property type="match status" value="1"/>
</dbReference>
<dbReference type="GO" id="GO:0006355">
    <property type="term" value="P:regulation of DNA-templated transcription"/>
    <property type="evidence" value="ECO:0000318"/>
    <property type="project" value="GO_Central"/>
</dbReference>
<sequence length="744" mass="83169">MLTGKDYMLGAASGQFMDVRYATVSLLSFLFLNHINANYFCMSNLVEKFQIASCFGPRCLMGTDGGLKAAWDEDNAMIEAFVGSGSFDLPFVPPDDVLGGRGLPISETALQQRLQLLVEGTSLNWTYAIFWQLSYYPNGEMVLGWGDGYFKGPKESENADPRGTEKDQTCREEDQLIRRKVLRELQALVCTGEDDTTASTGLDYVTDTEWFYLVSMSYFFSHGVGTPGQALASGEYVWLLEANKAPSHVCTRADLAKMAGIQTIACIPTKNGVVELGSTELIFESWEVINNIKEFFSEGIFEQSRRYQKPHLSSGKIGAMGCTHVTYPTGIDISNDVISNSCVKCNTFDKLNASSLPSNVDSLDYLFSDDASLVEIPLETDKNHMQPVGVPTLQSRLIIEEDKTAVFSKPLYLSLDQGRTAVSETGEILNPPEMTLNLRRSENQLQQKDSKFYLKKETMSVDSQSKDRAGESANHQVVDAKGVSLPSFVGRSSIESEQDVDSEAEVSYKDVVLVEQKPPRKRGRKPAHDREEPLNHVQAERQRREKLNQRFYALRSVVPNVSKMDKASLLGDAIAYIQELQQKLQIMELKCQSVPSSGRPSTSNHRGSRSHLDYSAQTGNTRSLHSYIYILDQKPNVDVELLGMEVMVRVNHLSEAYPTSQLMFALQDLQLEVQHANISTVEDRIFHLVIAKMSVKNVLTREQLLGAIEKAFQSNTVDLKEQEQLSKDKRPTISHFTIQCPDKV</sequence>
<keyword evidence="3" id="KW-0539">Nucleus</keyword>
<protein>
    <recommendedName>
        <fullName evidence="5">BHLH domain-containing protein</fullName>
    </recommendedName>
</protein>
<proteinExistence type="predicted"/>
<dbReference type="GO" id="GO:0005634">
    <property type="term" value="C:nucleus"/>
    <property type="evidence" value="ECO:0000318"/>
    <property type="project" value="GO_Central"/>
</dbReference>
<dbReference type="InterPro" id="IPR045084">
    <property type="entry name" value="AIB/MYC-like"/>
</dbReference>
<feature type="compositionally biased region" description="Basic and acidic residues" evidence="4">
    <location>
        <begin position="526"/>
        <end position="537"/>
    </location>
</feature>
<dbReference type="InterPro" id="IPR025610">
    <property type="entry name" value="MYC/MYB_N"/>
</dbReference>
<feature type="region of interest" description="Disordered" evidence="4">
    <location>
        <begin position="591"/>
        <end position="616"/>
    </location>
</feature>
<dbReference type="PANTHER" id="PTHR11514:SF43">
    <property type="entry name" value="TRANSCRIPTION FACTOR MYC2"/>
    <property type="match status" value="1"/>
</dbReference>
<evidence type="ECO:0000256" key="3">
    <source>
        <dbReference type="ARBA" id="ARBA00023242"/>
    </source>
</evidence>
<dbReference type="OMA" id="DMATHRY"/>
<evidence type="ECO:0000259" key="5">
    <source>
        <dbReference type="PROSITE" id="PS50888"/>
    </source>
</evidence>
<dbReference type="SUPFAM" id="SSF47459">
    <property type="entry name" value="HLH, helix-loop-helix DNA-binding domain"/>
    <property type="match status" value="1"/>
</dbReference>
<dbReference type="InterPro" id="IPR036638">
    <property type="entry name" value="HLH_DNA-bd_sf"/>
</dbReference>
<feature type="compositionally biased region" description="Polar residues" evidence="4">
    <location>
        <begin position="593"/>
        <end position="605"/>
    </location>
</feature>
<dbReference type="Pfam" id="PF14215">
    <property type="entry name" value="bHLH-MYC_N"/>
    <property type="match status" value="1"/>
</dbReference>
<dbReference type="SMART" id="SM00353">
    <property type="entry name" value="HLH"/>
    <property type="match status" value="1"/>
</dbReference>
<organism evidence="6 7">
    <name type="scientific">Marchantia polymorpha</name>
    <name type="common">Common liverwort</name>
    <name type="synonym">Marchantia aquatica</name>
    <dbReference type="NCBI Taxonomy" id="3197"/>
    <lineage>
        <taxon>Eukaryota</taxon>
        <taxon>Viridiplantae</taxon>
        <taxon>Streptophyta</taxon>
        <taxon>Embryophyta</taxon>
        <taxon>Marchantiophyta</taxon>
        <taxon>Marchantiopsida</taxon>
        <taxon>Marchantiidae</taxon>
        <taxon>Marchantiales</taxon>
        <taxon>Marchantiaceae</taxon>
        <taxon>Marchantia</taxon>
    </lineage>
</organism>
<evidence type="ECO:0000256" key="4">
    <source>
        <dbReference type="SAM" id="MobiDB-lite"/>
    </source>
</evidence>
<dbReference type="InterPro" id="IPR011598">
    <property type="entry name" value="bHLH_dom"/>
</dbReference>
<keyword evidence="7" id="KW-1185">Reference proteome</keyword>
<feature type="domain" description="BHLH" evidence="5">
    <location>
        <begin position="531"/>
        <end position="580"/>
    </location>
</feature>
<dbReference type="CDD" id="cd11449">
    <property type="entry name" value="bHLH_AtAIB_like"/>
    <property type="match status" value="1"/>
</dbReference>
<reference evidence="6" key="1">
    <citation type="submission" date="2017-12" db="EMBL/GenBank/DDBJ databases">
        <title>WGS assembly of Marchantia polymorpha.</title>
        <authorList>
            <person name="Bowman J.L."/>
            <person name="Kohchi T."/>
            <person name="Yamato K.T."/>
            <person name="Jenkins J."/>
            <person name="Shu S."/>
            <person name="Ishizaki K."/>
            <person name="Yamaoka S."/>
            <person name="Nishihama R."/>
            <person name="Nakamura Y."/>
            <person name="Berger F."/>
            <person name="Adam C."/>
            <person name="Aki S.S."/>
            <person name="Althoff F."/>
            <person name="Araki T."/>
            <person name="Arteaga-Vazquez M.A."/>
            <person name="Balasubrmanian S."/>
            <person name="Bauer D."/>
            <person name="Boehm C.R."/>
            <person name="Briginshaw L."/>
            <person name="Caballero-Perez J."/>
            <person name="Catarino B."/>
            <person name="Chen F."/>
            <person name="Chiyoda S."/>
            <person name="Chovatia M."/>
            <person name="Davies K.M."/>
            <person name="Delmans M."/>
            <person name="Demura T."/>
            <person name="Dierschke T."/>
            <person name="Dolan L."/>
            <person name="Dorantes-Acosta A.E."/>
            <person name="Eklund D.M."/>
            <person name="Florent S.N."/>
            <person name="Flores-Sandoval E."/>
            <person name="Fujiyama A."/>
            <person name="Fukuzawa H."/>
            <person name="Galik B."/>
            <person name="Grimanelli D."/>
            <person name="Grimwood J."/>
            <person name="Grossniklaus U."/>
            <person name="Hamada T."/>
            <person name="Haseloff J."/>
            <person name="Hetherington A.J."/>
            <person name="Higo A."/>
            <person name="Hirakawa Y."/>
            <person name="Hundley H.N."/>
            <person name="Ikeda Y."/>
            <person name="Inoue K."/>
            <person name="Inoue S."/>
            <person name="Ishida S."/>
            <person name="Jia Q."/>
            <person name="Kakita M."/>
            <person name="Kanazawa T."/>
            <person name="Kawai Y."/>
            <person name="Kawashima T."/>
            <person name="Kennedy M."/>
            <person name="Kinose K."/>
            <person name="Kinoshita T."/>
            <person name="Kohara Y."/>
            <person name="Koide E."/>
            <person name="Komatsu K."/>
            <person name="Kopischke S."/>
            <person name="Kubo M."/>
            <person name="Kyozuka J."/>
            <person name="Lagercrantz U."/>
            <person name="Lin S.S."/>
            <person name="Lindquist E."/>
            <person name="Lipzen A.M."/>
            <person name="Lu C."/>
            <person name="Luna E.D."/>
            <person name="Martienssen R.A."/>
            <person name="Minamino N."/>
            <person name="Mizutani M."/>
            <person name="Mizutani M."/>
            <person name="Mochizuki N."/>
            <person name="Monte I."/>
            <person name="Mosher R."/>
            <person name="Nagasaki H."/>
            <person name="Nakagami H."/>
            <person name="Naramoto S."/>
            <person name="Nishitani K."/>
            <person name="Ohtani M."/>
            <person name="Okamoto T."/>
            <person name="Okumura M."/>
            <person name="Phillips J."/>
            <person name="Pollak B."/>
            <person name="Reinders A."/>
            <person name="Roevekamp M."/>
            <person name="Sano R."/>
            <person name="Sawa S."/>
            <person name="Schmid M.W."/>
            <person name="Shirakawa M."/>
            <person name="Solano R."/>
            <person name="Spunde A."/>
            <person name="Suetsugu N."/>
            <person name="Sugano S."/>
            <person name="Sugiyama A."/>
            <person name="Sun R."/>
            <person name="Suzuki Y."/>
            <person name="Takenaka M."/>
            <person name="Takezawa D."/>
            <person name="Tomogane H."/>
            <person name="Tsuzuki M."/>
            <person name="Ueda T."/>
            <person name="Umeda M."/>
            <person name="Ward J.M."/>
            <person name="Watanabe Y."/>
            <person name="Yazaki K."/>
            <person name="Yokoyama R."/>
            <person name="Yoshitake Y."/>
            <person name="Yotsui I."/>
            <person name="Zachgo S."/>
            <person name="Schmutz J."/>
        </authorList>
    </citation>
    <scope>NUCLEOTIDE SEQUENCE [LARGE SCALE GENOMIC DNA]</scope>
    <source>
        <strain evidence="6">Tak-1</strain>
    </source>
</reference>
<evidence type="ECO:0000313" key="7">
    <source>
        <dbReference type="Proteomes" id="UP000244005"/>
    </source>
</evidence>
<keyword evidence="1" id="KW-0805">Transcription regulation</keyword>
<dbReference type="Proteomes" id="UP000244005">
    <property type="component" value="Chromosome Y"/>
</dbReference>
<dbReference type="PANTHER" id="PTHR11514">
    <property type="entry name" value="MYC"/>
    <property type="match status" value="1"/>
</dbReference>
<name>A0A2R6VWR3_MARPO</name>
<accession>A0A2R6VWR3</accession>
<dbReference type="PROSITE" id="PS50888">
    <property type="entry name" value="BHLH"/>
    <property type="match status" value="1"/>
</dbReference>
<evidence type="ECO:0000313" key="6">
    <source>
        <dbReference type="EMBL" id="PTQ26048.1"/>
    </source>
</evidence>
<dbReference type="AlphaFoldDB" id="A0A2R6VWR3"/>
<keyword evidence="2" id="KW-0804">Transcription</keyword>
<dbReference type="OrthoDB" id="1926382at2759"/>
<dbReference type="GO" id="GO:0046983">
    <property type="term" value="F:protein dimerization activity"/>
    <property type="evidence" value="ECO:0007669"/>
    <property type="project" value="InterPro"/>
</dbReference>
<dbReference type="GO" id="GO:0000976">
    <property type="term" value="F:transcription cis-regulatory region binding"/>
    <property type="evidence" value="ECO:0000318"/>
    <property type="project" value="GO_Central"/>
</dbReference>
<dbReference type="EMBL" id="KZ772945">
    <property type="protein sequence ID" value="PTQ26048.1"/>
    <property type="molecule type" value="Genomic_DNA"/>
</dbReference>
<gene>
    <name evidence="6" type="ORF">MARPO_YB0018</name>
</gene>
<dbReference type="GO" id="GO:0003700">
    <property type="term" value="F:DNA-binding transcription factor activity"/>
    <property type="evidence" value="ECO:0000318"/>
    <property type="project" value="GO_Central"/>
</dbReference>
<evidence type="ECO:0000256" key="1">
    <source>
        <dbReference type="ARBA" id="ARBA00023015"/>
    </source>
</evidence>